<evidence type="ECO:0000256" key="3">
    <source>
        <dbReference type="ARBA" id="ARBA00023004"/>
    </source>
</evidence>
<comment type="caution">
    <text evidence="4">The sequence shown here is derived from an EMBL/GenBank/DDBJ whole genome shotgun (WGS) entry which is preliminary data.</text>
</comment>
<dbReference type="Proteomes" id="UP000009309">
    <property type="component" value="Unassembled WGS sequence"/>
</dbReference>
<dbReference type="InterPro" id="IPR011008">
    <property type="entry name" value="Dimeric_a/b-barrel"/>
</dbReference>
<dbReference type="EMBL" id="CAIT01000006">
    <property type="protein sequence ID" value="CCH53670.1"/>
    <property type="molecule type" value="Genomic_DNA"/>
</dbReference>
<keyword evidence="5" id="KW-1185">Reference proteome</keyword>
<evidence type="ECO:0000313" key="5">
    <source>
        <dbReference type="Proteomes" id="UP000009309"/>
    </source>
</evidence>
<dbReference type="Gene3D" id="3.30.70.3420">
    <property type="match status" value="1"/>
</dbReference>
<dbReference type="eggNOG" id="ENOG50309RD">
    <property type="taxonomic scope" value="Bacteria"/>
</dbReference>
<protein>
    <recommendedName>
        <fullName evidence="6">Chlorite dismutase</fullName>
    </recommendedName>
</protein>
<dbReference type="RefSeq" id="WP_009282250.1">
    <property type="nucleotide sequence ID" value="NZ_CAIT01000006.1"/>
</dbReference>
<keyword evidence="2" id="KW-0479">Metal-binding</keyword>
<name>I2GIE5_9BACT</name>
<dbReference type="OrthoDB" id="9782564at2"/>
<accession>I2GIE5</accession>
<dbReference type="Pfam" id="PF06778">
    <property type="entry name" value="Chlor_dismutase"/>
    <property type="match status" value="1"/>
</dbReference>
<evidence type="ECO:0000256" key="1">
    <source>
        <dbReference type="ARBA" id="ARBA00022617"/>
    </source>
</evidence>
<dbReference type="InterPro" id="IPR010644">
    <property type="entry name" value="ChdC/CLD"/>
</dbReference>
<dbReference type="STRING" id="1185876.BN8_02783"/>
<sequence>MANTLFDFVGGHSGAWKVVSMNPVAGESLGWVSHLQIVPGTLSEPGTGVWTLRGVVSNLRYTERAEKDALTAVQAGLDRPEATCAALIPIGKTEAWWNLTQDERRNLLENQSHHIHTGLHYLPAIARKLYHSRDLGEPFDFLTWFEYAPAHAARFEELVAALRNTEEWKYVNREIDIRLVRA</sequence>
<dbReference type="SUPFAM" id="SSF54909">
    <property type="entry name" value="Dimeric alpha+beta barrel"/>
    <property type="match status" value="1"/>
</dbReference>
<reference evidence="4 5" key="1">
    <citation type="journal article" date="2012" name="J. Bacteriol.">
        <title>Genome Sequence of the Filamentous Bacterium Fibrisoma limi BUZ 3T.</title>
        <authorList>
            <person name="Filippini M."/>
            <person name="Qi W."/>
            <person name="Jaenicke S."/>
            <person name="Goesmann A."/>
            <person name="Smits T.H."/>
            <person name="Bagheri H.C."/>
        </authorList>
    </citation>
    <scope>NUCLEOTIDE SEQUENCE [LARGE SCALE GENOMIC DNA]</scope>
    <source>
        <strain evidence="5">BUZ 3T</strain>
    </source>
</reference>
<organism evidence="4 5">
    <name type="scientific">Fibrisoma limi BUZ 3</name>
    <dbReference type="NCBI Taxonomy" id="1185876"/>
    <lineage>
        <taxon>Bacteria</taxon>
        <taxon>Pseudomonadati</taxon>
        <taxon>Bacteroidota</taxon>
        <taxon>Cytophagia</taxon>
        <taxon>Cytophagales</taxon>
        <taxon>Spirosomataceae</taxon>
        <taxon>Fibrisoma</taxon>
    </lineage>
</organism>
<dbReference type="GO" id="GO:0046872">
    <property type="term" value="F:metal ion binding"/>
    <property type="evidence" value="ECO:0007669"/>
    <property type="project" value="UniProtKB-KW"/>
</dbReference>
<keyword evidence="1" id="KW-0349">Heme</keyword>
<evidence type="ECO:0000313" key="4">
    <source>
        <dbReference type="EMBL" id="CCH53670.1"/>
    </source>
</evidence>
<dbReference type="AlphaFoldDB" id="I2GIE5"/>
<proteinExistence type="predicted"/>
<gene>
    <name evidence="4" type="ORF">BN8_02783</name>
</gene>
<evidence type="ECO:0000256" key="2">
    <source>
        <dbReference type="ARBA" id="ARBA00022723"/>
    </source>
</evidence>
<dbReference type="GO" id="GO:0016491">
    <property type="term" value="F:oxidoreductase activity"/>
    <property type="evidence" value="ECO:0007669"/>
    <property type="project" value="InterPro"/>
</dbReference>
<dbReference type="GO" id="GO:0020037">
    <property type="term" value="F:heme binding"/>
    <property type="evidence" value="ECO:0007669"/>
    <property type="project" value="InterPro"/>
</dbReference>
<evidence type="ECO:0008006" key="6">
    <source>
        <dbReference type="Google" id="ProtNLM"/>
    </source>
</evidence>
<keyword evidence="3" id="KW-0408">Iron</keyword>